<evidence type="ECO:0000256" key="8">
    <source>
        <dbReference type="SAM" id="Phobius"/>
    </source>
</evidence>
<feature type="transmembrane region" description="Helical" evidence="8">
    <location>
        <begin position="367"/>
        <end position="387"/>
    </location>
</feature>
<feature type="transmembrane region" description="Helical" evidence="8">
    <location>
        <begin position="154"/>
        <end position="171"/>
    </location>
</feature>
<dbReference type="InterPro" id="IPR050297">
    <property type="entry name" value="LipidA_mod_glycosyltrf_83"/>
</dbReference>
<gene>
    <name evidence="10" type="ORF">CFX0092_A1818</name>
</gene>
<dbReference type="Proteomes" id="UP000215027">
    <property type="component" value="Chromosome I"/>
</dbReference>
<feature type="transmembrane region" description="Helical" evidence="8">
    <location>
        <begin position="399"/>
        <end position="418"/>
    </location>
</feature>
<evidence type="ECO:0000313" key="11">
    <source>
        <dbReference type="Proteomes" id="UP000215027"/>
    </source>
</evidence>
<dbReference type="EMBL" id="LN890655">
    <property type="protein sequence ID" value="CUS03696.2"/>
    <property type="molecule type" value="Genomic_DNA"/>
</dbReference>
<evidence type="ECO:0000256" key="1">
    <source>
        <dbReference type="ARBA" id="ARBA00004651"/>
    </source>
</evidence>
<dbReference type="PANTHER" id="PTHR33908">
    <property type="entry name" value="MANNOSYLTRANSFERASE YKCB-RELATED"/>
    <property type="match status" value="1"/>
</dbReference>
<feature type="transmembrane region" description="Helical" evidence="8">
    <location>
        <begin position="425"/>
        <end position="447"/>
    </location>
</feature>
<feature type="transmembrane region" description="Helical" evidence="8">
    <location>
        <begin position="326"/>
        <end position="346"/>
    </location>
</feature>
<feature type="domain" description="Glycosyltransferase RgtA/B/C/D-like" evidence="9">
    <location>
        <begin position="89"/>
        <end position="174"/>
    </location>
</feature>
<evidence type="ECO:0000256" key="5">
    <source>
        <dbReference type="ARBA" id="ARBA00022692"/>
    </source>
</evidence>
<dbReference type="AlphaFoldDB" id="A0A160T1G5"/>
<dbReference type="InterPro" id="IPR038731">
    <property type="entry name" value="RgtA/B/C-like"/>
</dbReference>
<keyword evidence="5 8" id="KW-0812">Transmembrane</keyword>
<keyword evidence="4" id="KW-0808">Transferase</keyword>
<feature type="transmembrane region" description="Helical" evidence="8">
    <location>
        <begin position="127"/>
        <end position="148"/>
    </location>
</feature>
<dbReference type="Pfam" id="PF13231">
    <property type="entry name" value="PMT_2"/>
    <property type="match status" value="1"/>
</dbReference>
<evidence type="ECO:0000256" key="4">
    <source>
        <dbReference type="ARBA" id="ARBA00022679"/>
    </source>
</evidence>
<evidence type="ECO:0000256" key="2">
    <source>
        <dbReference type="ARBA" id="ARBA00022475"/>
    </source>
</evidence>
<accession>A0A160T1G5</accession>
<keyword evidence="2" id="KW-1003">Cell membrane</keyword>
<evidence type="ECO:0000256" key="7">
    <source>
        <dbReference type="ARBA" id="ARBA00023136"/>
    </source>
</evidence>
<evidence type="ECO:0000256" key="6">
    <source>
        <dbReference type="ARBA" id="ARBA00022989"/>
    </source>
</evidence>
<dbReference type="GO" id="GO:0010041">
    <property type="term" value="P:response to iron(III) ion"/>
    <property type="evidence" value="ECO:0007669"/>
    <property type="project" value="TreeGrafter"/>
</dbReference>
<evidence type="ECO:0000259" key="9">
    <source>
        <dbReference type="Pfam" id="PF13231"/>
    </source>
</evidence>
<dbReference type="GO" id="GO:0016763">
    <property type="term" value="F:pentosyltransferase activity"/>
    <property type="evidence" value="ECO:0007669"/>
    <property type="project" value="TreeGrafter"/>
</dbReference>
<dbReference type="RefSeq" id="WP_095043147.1">
    <property type="nucleotide sequence ID" value="NZ_LN890655.1"/>
</dbReference>
<evidence type="ECO:0000256" key="3">
    <source>
        <dbReference type="ARBA" id="ARBA00022676"/>
    </source>
</evidence>
<dbReference type="GO" id="GO:0009103">
    <property type="term" value="P:lipopolysaccharide biosynthetic process"/>
    <property type="evidence" value="ECO:0007669"/>
    <property type="project" value="UniProtKB-ARBA"/>
</dbReference>
<keyword evidence="11" id="KW-1185">Reference proteome</keyword>
<feature type="transmembrane region" description="Helical" evidence="8">
    <location>
        <begin position="90"/>
        <end position="115"/>
    </location>
</feature>
<sequence>MNNVTIYQPAPRTHPGRELLGSLARRPATWAALITLLGFGLRVWALESFPPGWRDDELIESLVISRNILGGDLAFYYADASGHEALYHALNAVFLALFGPTGLGIRLLSAVLGTLAVPLTYALGRRLFGAAVGLSAATLLAVSFWGLMYSRVGIRHSLTPVLALVAFFWFWKAMEAGRGAGVQGSRGDKSAPAPLHPRSPAPLLPFAASGLFLGLGFHSYFASRGAPLVPAAFVGYLLLVAPGRLRGKWRGLLVMAAVTAAVAAPLLLAVAAQPAAEGRVGEVAVPVVEARAGNFGPLVDHAVAALTMAHAAGDPEWLYNIPDRPVFGVVGAVLFWVGVALALGSVGSGVRNRVFKKKPGFYPPADASAFLLIWWLGGIAPAVLSVPPASLGHVILAQPAFYLLAALPVGVVAGWARWPARRRHLLAGLAAAVLIGATAARDLRAYFVEWPARGMVRFLYHADVEDVAAFIVRDPAAPWPADFGITGPLAGPWNRIALELALDGADVRPRWYNAERALLLWPDVSFSGFPAVESPFAAVFEPLPQDALLAGGYTLTRVAPPVTPLLTEGQVWLNEAPLCFANGLCWSAAAYDPATGTLELVWRLEGELDLPDIPLVSNPPPPGVYSGPRLAVFAQLLDGAGGMVAGDDGLWVDPQTLWPGDAFLQRHYLIAPDGAAAATVIFGLYDPLTGARIPTTDGADRVTLELNQK</sequence>
<reference evidence="10" key="1">
    <citation type="submission" date="2016-01" db="EMBL/GenBank/DDBJ databases">
        <authorList>
            <person name="Mcilroy J.S."/>
            <person name="Karst M S."/>
            <person name="Albertsen M."/>
        </authorList>
    </citation>
    <scope>NUCLEOTIDE SEQUENCE</scope>
    <source>
        <strain evidence="10">Cfx-K</strain>
    </source>
</reference>
<feature type="transmembrane region" description="Helical" evidence="8">
    <location>
        <begin position="252"/>
        <end position="272"/>
    </location>
</feature>
<dbReference type="GO" id="GO:0005886">
    <property type="term" value="C:plasma membrane"/>
    <property type="evidence" value="ECO:0007669"/>
    <property type="project" value="UniProtKB-SubCell"/>
</dbReference>
<protein>
    <recommendedName>
        <fullName evidence="9">Glycosyltransferase RgtA/B/C/D-like domain-containing protein</fullName>
    </recommendedName>
</protein>
<proteinExistence type="predicted"/>
<keyword evidence="6 8" id="KW-1133">Transmembrane helix</keyword>
<dbReference type="PANTHER" id="PTHR33908:SF3">
    <property type="entry name" value="UNDECAPRENYL PHOSPHATE-ALPHA-4-AMINO-4-DEOXY-L-ARABINOSE ARABINOSYL TRANSFERASE"/>
    <property type="match status" value="1"/>
</dbReference>
<keyword evidence="3" id="KW-0328">Glycosyltransferase</keyword>
<name>A0A160T1G5_9CHLR</name>
<feature type="transmembrane region" description="Helical" evidence="8">
    <location>
        <begin position="228"/>
        <end position="245"/>
    </location>
</feature>
<organism evidence="10 11">
    <name type="scientific">Candidatus Promineifilum breve</name>
    <dbReference type="NCBI Taxonomy" id="1806508"/>
    <lineage>
        <taxon>Bacteria</taxon>
        <taxon>Bacillati</taxon>
        <taxon>Chloroflexota</taxon>
        <taxon>Ardenticatenia</taxon>
        <taxon>Candidatus Promineifilales</taxon>
        <taxon>Candidatus Promineifilaceae</taxon>
        <taxon>Candidatus Promineifilum</taxon>
    </lineage>
</organism>
<dbReference type="KEGG" id="pbf:CFX0092_A1818"/>
<keyword evidence="7 8" id="KW-0472">Membrane</keyword>
<evidence type="ECO:0000313" key="10">
    <source>
        <dbReference type="EMBL" id="CUS03696.2"/>
    </source>
</evidence>
<comment type="subcellular location">
    <subcellularLocation>
        <location evidence="1">Cell membrane</location>
        <topology evidence="1">Multi-pass membrane protein</topology>
    </subcellularLocation>
</comment>
<dbReference type="OrthoDB" id="138503at2"/>